<accession>A0A1B7P8K0</accession>
<protein>
    <submittedName>
        <fullName evidence="1">Uncharacterized protein</fullName>
    </submittedName>
</protein>
<dbReference type="OrthoDB" id="1896086at2759"/>
<dbReference type="Proteomes" id="UP000091918">
    <property type="component" value="Unassembled WGS sequence"/>
</dbReference>
<dbReference type="PANTHER" id="PTHR37981">
    <property type="entry name" value="LIPASE 2"/>
    <property type="match status" value="1"/>
</dbReference>
<dbReference type="SUPFAM" id="SSF52266">
    <property type="entry name" value="SGNH hydrolase"/>
    <property type="match status" value="1"/>
</dbReference>
<dbReference type="InterPro" id="IPR036514">
    <property type="entry name" value="SGNH_hydro_sf"/>
</dbReference>
<proteinExistence type="predicted"/>
<dbReference type="STRING" id="1658172.A0A1B7P8K0"/>
<comment type="caution">
    <text evidence="1">The sequence shown here is derived from an EMBL/GenBank/DDBJ whole genome shotgun (WGS) entry which is preliminary data.</text>
</comment>
<reference evidence="1 2" key="1">
    <citation type="submission" date="2015-07" db="EMBL/GenBank/DDBJ databases">
        <title>Emmonsia species relationships and genome sequence.</title>
        <authorList>
            <person name="Cuomo C.A."/>
            <person name="Schwartz I.S."/>
            <person name="Kenyon C."/>
            <person name="de Hoog G.S."/>
            <person name="Govender N.P."/>
            <person name="Botha A."/>
            <person name="Moreno L."/>
            <person name="de Vries M."/>
            <person name="Munoz J.F."/>
            <person name="Stielow J.B."/>
        </authorList>
    </citation>
    <scope>NUCLEOTIDE SEQUENCE [LARGE SCALE GENOMIC DNA]</scope>
    <source>
        <strain evidence="1 2">CBS 136260</strain>
    </source>
</reference>
<dbReference type="AlphaFoldDB" id="A0A1B7P8K0"/>
<sequence length="397" mass="44503">MPFTHHHHHQFTFELTGSDKSQITAYVDENQTNPTTVINYAALGDSYASGIDAGKELHHTCWRFKDSYPMQLIRTGMLGPNHAFQFLACSGAVMGMPGTSFSKKKSISKQIKALRPTDVVTLSIGGNDAGFFDILNACVYRFYGLRSGNCKEQLQKSTKIISSDQFADAYHNTLTDILAKGTGPHFRLLALGYSPFFDETFTDDCNSKSFGYWKMWQPKLTVKLRRQLNDVSLHLNSRILEIIEARVDDRIVWVDWASKFKGHLFCPPGKGRASVGDDTWFFDVDFRSANSTSEDIDVDTCELQKSPDWGGWGDWGHRAACGIAIVQKQYSEYPHLLYRASDDDEDDDNFSANQYTNQPGLARVFHPKPQGYMAIARAIESHWAGMPSQSGVSGDST</sequence>
<evidence type="ECO:0000313" key="1">
    <source>
        <dbReference type="EMBL" id="OAX85356.1"/>
    </source>
</evidence>
<organism evidence="1 2">
    <name type="scientific">Emergomyces africanus</name>
    <dbReference type="NCBI Taxonomy" id="1955775"/>
    <lineage>
        <taxon>Eukaryota</taxon>
        <taxon>Fungi</taxon>
        <taxon>Dikarya</taxon>
        <taxon>Ascomycota</taxon>
        <taxon>Pezizomycotina</taxon>
        <taxon>Eurotiomycetes</taxon>
        <taxon>Eurotiomycetidae</taxon>
        <taxon>Onygenales</taxon>
        <taxon>Ajellomycetaceae</taxon>
        <taxon>Emergomyces</taxon>
    </lineage>
</organism>
<name>A0A1B7P8K0_9EURO</name>
<evidence type="ECO:0000313" key="2">
    <source>
        <dbReference type="Proteomes" id="UP000091918"/>
    </source>
</evidence>
<keyword evidence="2" id="KW-1185">Reference proteome</keyword>
<dbReference type="InterPro" id="IPR037460">
    <property type="entry name" value="SEST-like"/>
</dbReference>
<dbReference type="GO" id="GO:0006629">
    <property type="term" value="P:lipid metabolic process"/>
    <property type="evidence" value="ECO:0007669"/>
    <property type="project" value="TreeGrafter"/>
</dbReference>
<dbReference type="CDD" id="cd01823">
    <property type="entry name" value="SEST_like"/>
    <property type="match status" value="1"/>
</dbReference>
<gene>
    <name evidence="1" type="ORF">ACJ72_00285</name>
</gene>
<dbReference type="Gene3D" id="3.40.50.1110">
    <property type="entry name" value="SGNH hydrolase"/>
    <property type="match status" value="1"/>
</dbReference>
<dbReference type="PANTHER" id="PTHR37981:SF1">
    <property type="entry name" value="SGNH HYDROLASE-TYPE ESTERASE DOMAIN-CONTAINING PROTEIN"/>
    <property type="match status" value="1"/>
</dbReference>
<dbReference type="GO" id="GO:0016788">
    <property type="term" value="F:hydrolase activity, acting on ester bonds"/>
    <property type="evidence" value="ECO:0007669"/>
    <property type="project" value="InterPro"/>
</dbReference>
<dbReference type="EMBL" id="LGUA01000013">
    <property type="protein sequence ID" value="OAX85356.1"/>
    <property type="molecule type" value="Genomic_DNA"/>
</dbReference>